<reference evidence="1" key="2">
    <citation type="submission" date="2020-12" db="EMBL/GenBank/DDBJ databases">
        <authorList>
            <person name="Kanost M."/>
        </authorList>
    </citation>
    <scope>NUCLEOTIDE SEQUENCE</scope>
</reference>
<name>A0A922CZD9_MANSE</name>
<evidence type="ECO:0000313" key="2">
    <source>
        <dbReference type="Proteomes" id="UP000791440"/>
    </source>
</evidence>
<gene>
    <name evidence="1" type="ORF">O3G_MSEX014019</name>
</gene>
<evidence type="ECO:0000313" key="1">
    <source>
        <dbReference type="EMBL" id="KAG6463686.1"/>
    </source>
</evidence>
<keyword evidence="2" id="KW-1185">Reference proteome</keyword>
<accession>A0A922CZD9</accession>
<comment type="caution">
    <text evidence="1">The sequence shown here is derived from an EMBL/GenBank/DDBJ whole genome shotgun (WGS) entry which is preliminary data.</text>
</comment>
<sequence length="197" mass="22567">FPQTLEAGLSGECKLRERTRFLCEAWRRVYTLCHHSVPSTQAHLLSWLQRHTSKTLLQTEWQSPTSKDEQAKLDEAISAFISECRNEADAKKAEGPPWQTQLVQRGQWFQKILSNPWGHPVLKRLLDQQAESPTDEEVLEWLKEERGVMFLTRLRQLATSKCDDIALTLASAVMDRVRKGIEIVPDADQVEDLKGST</sequence>
<organism evidence="1 2">
    <name type="scientific">Manduca sexta</name>
    <name type="common">Tobacco hawkmoth</name>
    <name type="synonym">Tobacco hornworm</name>
    <dbReference type="NCBI Taxonomy" id="7130"/>
    <lineage>
        <taxon>Eukaryota</taxon>
        <taxon>Metazoa</taxon>
        <taxon>Ecdysozoa</taxon>
        <taxon>Arthropoda</taxon>
        <taxon>Hexapoda</taxon>
        <taxon>Insecta</taxon>
        <taxon>Pterygota</taxon>
        <taxon>Neoptera</taxon>
        <taxon>Endopterygota</taxon>
        <taxon>Lepidoptera</taxon>
        <taxon>Glossata</taxon>
        <taxon>Ditrysia</taxon>
        <taxon>Bombycoidea</taxon>
        <taxon>Sphingidae</taxon>
        <taxon>Sphinginae</taxon>
        <taxon>Sphingini</taxon>
        <taxon>Manduca</taxon>
    </lineage>
</organism>
<proteinExistence type="predicted"/>
<feature type="non-terminal residue" evidence="1">
    <location>
        <position position="1"/>
    </location>
</feature>
<dbReference type="AlphaFoldDB" id="A0A922CZD9"/>
<protein>
    <submittedName>
        <fullName evidence="1">Uncharacterized protein</fullName>
    </submittedName>
</protein>
<dbReference type="EMBL" id="JH669019">
    <property type="protein sequence ID" value="KAG6463686.1"/>
    <property type="molecule type" value="Genomic_DNA"/>
</dbReference>
<reference evidence="1" key="1">
    <citation type="journal article" date="2016" name="Insect Biochem. Mol. Biol.">
        <title>Multifaceted biological insights from a draft genome sequence of the tobacco hornworm moth, Manduca sexta.</title>
        <authorList>
            <person name="Kanost M.R."/>
            <person name="Arrese E.L."/>
            <person name="Cao X."/>
            <person name="Chen Y.R."/>
            <person name="Chellapilla S."/>
            <person name="Goldsmith M.R."/>
            <person name="Grosse-Wilde E."/>
            <person name="Heckel D.G."/>
            <person name="Herndon N."/>
            <person name="Jiang H."/>
            <person name="Papanicolaou A."/>
            <person name="Qu J."/>
            <person name="Soulages J.L."/>
            <person name="Vogel H."/>
            <person name="Walters J."/>
            <person name="Waterhouse R.M."/>
            <person name="Ahn S.J."/>
            <person name="Almeida F.C."/>
            <person name="An C."/>
            <person name="Aqrawi P."/>
            <person name="Bretschneider A."/>
            <person name="Bryant W.B."/>
            <person name="Bucks S."/>
            <person name="Chao H."/>
            <person name="Chevignon G."/>
            <person name="Christen J.M."/>
            <person name="Clarke D.F."/>
            <person name="Dittmer N.T."/>
            <person name="Ferguson L.C.F."/>
            <person name="Garavelou S."/>
            <person name="Gordon K.H.J."/>
            <person name="Gunaratna R.T."/>
            <person name="Han Y."/>
            <person name="Hauser F."/>
            <person name="He Y."/>
            <person name="Heidel-Fischer H."/>
            <person name="Hirsh A."/>
            <person name="Hu Y."/>
            <person name="Jiang H."/>
            <person name="Kalra D."/>
            <person name="Klinner C."/>
            <person name="Konig C."/>
            <person name="Kovar C."/>
            <person name="Kroll A.R."/>
            <person name="Kuwar S.S."/>
            <person name="Lee S.L."/>
            <person name="Lehman R."/>
            <person name="Li K."/>
            <person name="Li Z."/>
            <person name="Liang H."/>
            <person name="Lovelace S."/>
            <person name="Lu Z."/>
            <person name="Mansfield J.H."/>
            <person name="McCulloch K.J."/>
            <person name="Mathew T."/>
            <person name="Morton B."/>
            <person name="Muzny D.M."/>
            <person name="Neunemann D."/>
            <person name="Ongeri F."/>
            <person name="Pauchet Y."/>
            <person name="Pu L.L."/>
            <person name="Pyrousis I."/>
            <person name="Rao X.J."/>
            <person name="Redding A."/>
            <person name="Roesel C."/>
            <person name="Sanchez-Gracia A."/>
            <person name="Schaack S."/>
            <person name="Shukla A."/>
            <person name="Tetreau G."/>
            <person name="Wang Y."/>
            <person name="Xiong G.H."/>
            <person name="Traut W."/>
            <person name="Walsh T.K."/>
            <person name="Worley K.C."/>
            <person name="Wu D."/>
            <person name="Wu W."/>
            <person name="Wu Y.Q."/>
            <person name="Zhang X."/>
            <person name="Zou Z."/>
            <person name="Zucker H."/>
            <person name="Briscoe A.D."/>
            <person name="Burmester T."/>
            <person name="Clem R.J."/>
            <person name="Feyereisen R."/>
            <person name="Grimmelikhuijzen C.J.P."/>
            <person name="Hamodrakas S.J."/>
            <person name="Hansson B.S."/>
            <person name="Huguet E."/>
            <person name="Jermiin L.S."/>
            <person name="Lan Q."/>
            <person name="Lehman H.K."/>
            <person name="Lorenzen M."/>
            <person name="Merzendorfer H."/>
            <person name="Michalopoulos I."/>
            <person name="Morton D.B."/>
            <person name="Muthukrishnan S."/>
            <person name="Oakeshott J.G."/>
            <person name="Palmer W."/>
            <person name="Park Y."/>
            <person name="Passarelli A.L."/>
            <person name="Rozas J."/>
            <person name="Schwartz L.M."/>
            <person name="Smith W."/>
            <person name="Southgate A."/>
            <person name="Vilcinskas A."/>
            <person name="Vogt R."/>
            <person name="Wang P."/>
            <person name="Werren J."/>
            <person name="Yu X.Q."/>
            <person name="Zhou J.J."/>
            <person name="Brown S.J."/>
            <person name="Scherer S.E."/>
            <person name="Richards S."/>
            <person name="Blissard G.W."/>
        </authorList>
    </citation>
    <scope>NUCLEOTIDE SEQUENCE</scope>
</reference>
<dbReference type="Proteomes" id="UP000791440">
    <property type="component" value="Unassembled WGS sequence"/>
</dbReference>